<organism evidence="1 2">
    <name type="scientific">Phlebia brevispora</name>
    <dbReference type="NCBI Taxonomy" id="194682"/>
    <lineage>
        <taxon>Eukaryota</taxon>
        <taxon>Fungi</taxon>
        <taxon>Dikarya</taxon>
        <taxon>Basidiomycota</taxon>
        <taxon>Agaricomycotina</taxon>
        <taxon>Agaricomycetes</taxon>
        <taxon>Polyporales</taxon>
        <taxon>Meruliaceae</taxon>
        <taxon>Phlebia</taxon>
    </lineage>
</organism>
<reference evidence="1" key="1">
    <citation type="submission" date="2022-07" db="EMBL/GenBank/DDBJ databases">
        <title>Genome Sequence of Phlebia brevispora.</title>
        <authorList>
            <person name="Buettner E."/>
        </authorList>
    </citation>
    <scope>NUCLEOTIDE SEQUENCE</scope>
    <source>
        <strain evidence="1">MPL23</strain>
    </source>
</reference>
<name>A0ACC1T526_9APHY</name>
<evidence type="ECO:0000313" key="2">
    <source>
        <dbReference type="Proteomes" id="UP001148662"/>
    </source>
</evidence>
<accession>A0ACC1T526</accession>
<comment type="caution">
    <text evidence="1">The sequence shown here is derived from an EMBL/GenBank/DDBJ whole genome shotgun (WGS) entry which is preliminary data.</text>
</comment>
<proteinExistence type="predicted"/>
<keyword evidence="2" id="KW-1185">Reference proteome</keyword>
<dbReference type="Proteomes" id="UP001148662">
    <property type="component" value="Unassembled WGS sequence"/>
</dbReference>
<evidence type="ECO:0000313" key="1">
    <source>
        <dbReference type="EMBL" id="KAJ3553081.1"/>
    </source>
</evidence>
<protein>
    <submittedName>
        <fullName evidence="1">Uncharacterized protein</fullName>
    </submittedName>
</protein>
<dbReference type="EMBL" id="JANHOG010000581">
    <property type="protein sequence ID" value="KAJ3553081.1"/>
    <property type="molecule type" value="Genomic_DNA"/>
</dbReference>
<gene>
    <name evidence="1" type="ORF">NM688_g3808</name>
</gene>
<sequence length="134" mass="15345">MQKVLVALLTSTVDQKVWKVAQTIVDFIYLAQFQCHTMKTLATLQAALKTLATLQAALKTFHENKEIFITLGIQEHFNIPKLHAMVHYYEAIMKKGALDGFNTELPEQLHIEFAKDAYRAGNFCDYIAHMTTWL</sequence>